<sequence length="303" mass="34042">MILIHIMDILDIPPRQLLLFVDLCQTSSITKTAENLGLSQPSASRHLSMLRDALRDPLFVPAGRGLAPTPTAIRLLPKIDSLIHEYERLPGAAAISPPEMSGIVRFATTDYGAMVALGPALQRANNEAPNLAFEIFPLENDVFARLIDGRLDFVFFSDDPVRDGIEHYDLFEEDHVFIVRNGHPLTQRQNVTKQDVEEYSRLLVNIIGDRHSYVDDDSLGKATPGMWVPYFAAAPFLVTQSDMVMSIPKRAADSFAASLPMTILPISPEEEPFTYRLLWSKQLNDDPVINWMKELIRDETQQT</sequence>
<dbReference type="InterPro" id="IPR037402">
    <property type="entry name" value="YidZ_PBP2"/>
</dbReference>
<dbReference type="GO" id="GO:0003700">
    <property type="term" value="F:DNA-binding transcription factor activity"/>
    <property type="evidence" value="ECO:0007669"/>
    <property type="project" value="InterPro"/>
</dbReference>
<keyword evidence="8" id="KW-1185">Reference proteome</keyword>
<keyword evidence="3" id="KW-0805">Transcription regulation</keyword>
<dbReference type="GO" id="GO:0003677">
    <property type="term" value="F:DNA binding"/>
    <property type="evidence" value="ECO:0007669"/>
    <property type="project" value="UniProtKB-KW"/>
</dbReference>
<gene>
    <name evidence="7" type="ORF">SAMN05444141_11016</name>
</gene>
<dbReference type="Gene3D" id="1.10.10.10">
    <property type="entry name" value="Winged helix-like DNA-binding domain superfamily/Winged helix DNA-binding domain"/>
    <property type="match status" value="1"/>
</dbReference>
<accession>A0A1I7DS83</accession>
<feature type="domain" description="HTH lysR-type" evidence="6">
    <location>
        <begin position="12"/>
        <end position="69"/>
    </location>
</feature>
<keyword evidence="2" id="KW-0536">Nodulation</keyword>
<comment type="similarity">
    <text evidence="1">Belongs to the LysR transcriptional regulatory family.</text>
</comment>
<dbReference type="Proteomes" id="UP000183371">
    <property type="component" value="Unassembled WGS sequence"/>
</dbReference>
<keyword evidence="4 7" id="KW-0238">DNA-binding</keyword>
<name>A0A1I7DS83_9HYPH</name>
<dbReference type="SUPFAM" id="SSF46785">
    <property type="entry name" value="Winged helix' DNA-binding domain"/>
    <property type="match status" value="1"/>
</dbReference>
<dbReference type="InterPro" id="IPR036388">
    <property type="entry name" value="WH-like_DNA-bd_sf"/>
</dbReference>
<protein>
    <submittedName>
        <fullName evidence="7">DNA-binding transcriptional regulator, LysR family</fullName>
    </submittedName>
</protein>
<dbReference type="PROSITE" id="PS50931">
    <property type="entry name" value="HTH_LYSR"/>
    <property type="match status" value="1"/>
</dbReference>
<dbReference type="CDD" id="cd08417">
    <property type="entry name" value="PBP2_Nitroaromatics_like"/>
    <property type="match status" value="1"/>
</dbReference>
<dbReference type="SUPFAM" id="SSF53850">
    <property type="entry name" value="Periplasmic binding protein-like II"/>
    <property type="match status" value="1"/>
</dbReference>
<keyword evidence="5" id="KW-0804">Transcription</keyword>
<dbReference type="InterPro" id="IPR000847">
    <property type="entry name" value="LysR_HTH_N"/>
</dbReference>
<dbReference type="PANTHER" id="PTHR30118:SF15">
    <property type="entry name" value="TRANSCRIPTIONAL REGULATORY PROTEIN"/>
    <property type="match status" value="1"/>
</dbReference>
<dbReference type="InterPro" id="IPR050389">
    <property type="entry name" value="LysR-type_TF"/>
</dbReference>
<dbReference type="Pfam" id="PF03466">
    <property type="entry name" value="LysR_substrate"/>
    <property type="match status" value="1"/>
</dbReference>
<evidence type="ECO:0000256" key="4">
    <source>
        <dbReference type="ARBA" id="ARBA00023125"/>
    </source>
</evidence>
<evidence type="ECO:0000256" key="3">
    <source>
        <dbReference type="ARBA" id="ARBA00023015"/>
    </source>
</evidence>
<dbReference type="InterPro" id="IPR005119">
    <property type="entry name" value="LysR_subst-bd"/>
</dbReference>
<evidence type="ECO:0000256" key="5">
    <source>
        <dbReference type="ARBA" id="ARBA00023163"/>
    </source>
</evidence>
<reference evidence="8" key="1">
    <citation type="submission" date="2016-10" db="EMBL/GenBank/DDBJ databases">
        <authorList>
            <person name="Varghese N."/>
            <person name="Submissions S."/>
        </authorList>
    </citation>
    <scope>NUCLEOTIDE SEQUENCE [LARGE SCALE GENOMIC DNA]</scope>
    <source>
        <strain evidence="8">DSM 17465</strain>
    </source>
</reference>
<evidence type="ECO:0000256" key="1">
    <source>
        <dbReference type="ARBA" id="ARBA00009437"/>
    </source>
</evidence>
<dbReference type="EMBL" id="FPBD01000010">
    <property type="protein sequence ID" value="SFU14561.1"/>
    <property type="molecule type" value="Genomic_DNA"/>
</dbReference>
<dbReference type="InterPro" id="IPR036390">
    <property type="entry name" value="WH_DNA-bd_sf"/>
</dbReference>
<dbReference type="AlphaFoldDB" id="A0A1I7DS83"/>
<evidence type="ECO:0000313" key="7">
    <source>
        <dbReference type="EMBL" id="SFU14561.1"/>
    </source>
</evidence>
<dbReference type="Gene3D" id="3.40.190.10">
    <property type="entry name" value="Periplasmic binding protein-like II"/>
    <property type="match status" value="2"/>
</dbReference>
<dbReference type="PANTHER" id="PTHR30118">
    <property type="entry name" value="HTH-TYPE TRANSCRIPTIONAL REGULATOR LEUO-RELATED"/>
    <property type="match status" value="1"/>
</dbReference>
<dbReference type="Pfam" id="PF00126">
    <property type="entry name" value="HTH_1"/>
    <property type="match status" value="1"/>
</dbReference>
<evidence type="ECO:0000256" key="2">
    <source>
        <dbReference type="ARBA" id="ARBA00022458"/>
    </source>
</evidence>
<evidence type="ECO:0000259" key="6">
    <source>
        <dbReference type="PROSITE" id="PS50931"/>
    </source>
</evidence>
<dbReference type="RefSeq" id="WP_054784150.1">
    <property type="nucleotide sequence ID" value="NZ_FPBD01000010.1"/>
</dbReference>
<proteinExistence type="inferred from homology"/>
<organism evidence="7 8">
    <name type="scientific">Pseudovibrio denitrificans</name>
    <dbReference type="NCBI Taxonomy" id="258256"/>
    <lineage>
        <taxon>Bacteria</taxon>
        <taxon>Pseudomonadati</taxon>
        <taxon>Pseudomonadota</taxon>
        <taxon>Alphaproteobacteria</taxon>
        <taxon>Hyphomicrobiales</taxon>
        <taxon>Stappiaceae</taxon>
        <taxon>Pseudovibrio</taxon>
    </lineage>
</organism>
<evidence type="ECO:0000313" key="8">
    <source>
        <dbReference type="Proteomes" id="UP000183371"/>
    </source>
</evidence>